<dbReference type="Proteomes" id="UP000807504">
    <property type="component" value="Unassembled WGS sequence"/>
</dbReference>
<reference evidence="1" key="2">
    <citation type="submission" date="2020-06" db="EMBL/GenBank/DDBJ databases">
        <authorList>
            <person name="Sheffer M."/>
        </authorList>
    </citation>
    <scope>NUCLEOTIDE SEQUENCE</scope>
</reference>
<reference evidence="1" key="1">
    <citation type="journal article" date="2020" name="bioRxiv">
        <title>Chromosome-level reference genome of the European wasp spider Argiope bruennichi: a resource for studies on range expansion and evolutionary adaptation.</title>
        <authorList>
            <person name="Sheffer M.M."/>
            <person name="Hoppe A."/>
            <person name="Krehenwinkel H."/>
            <person name="Uhl G."/>
            <person name="Kuss A.W."/>
            <person name="Jensen L."/>
            <person name="Jensen C."/>
            <person name="Gillespie R.G."/>
            <person name="Hoff K.J."/>
            <person name="Prost S."/>
        </authorList>
    </citation>
    <scope>NUCLEOTIDE SEQUENCE</scope>
</reference>
<dbReference type="EMBL" id="JABXBU010000001">
    <property type="protein sequence ID" value="KAF8796356.1"/>
    <property type="molecule type" value="Genomic_DNA"/>
</dbReference>
<name>A0A8T0G0A4_ARGBR</name>
<comment type="caution">
    <text evidence="1">The sequence shown here is derived from an EMBL/GenBank/DDBJ whole genome shotgun (WGS) entry which is preliminary data.</text>
</comment>
<dbReference type="AlphaFoldDB" id="A0A8T0G0A4"/>
<keyword evidence="2" id="KW-1185">Reference proteome</keyword>
<evidence type="ECO:0000313" key="2">
    <source>
        <dbReference type="Proteomes" id="UP000807504"/>
    </source>
</evidence>
<accession>A0A8T0G0A4</accession>
<protein>
    <submittedName>
        <fullName evidence="1">Uncharacterized protein</fullName>
    </submittedName>
</protein>
<evidence type="ECO:0000313" key="1">
    <source>
        <dbReference type="EMBL" id="KAF8796356.1"/>
    </source>
</evidence>
<gene>
    <name evidence="1" type="ORF">HNY73_000739</name>
</gene>
<proteinExistence type="predicted"/>
<organism evidence="1 2">
    <name type="scientific">Argiope bruennichi</name>
    <name type="common">Wasp spider</name>
    <name type="synonym">Aranea bruennichi</name>
    <dbReference type="NCBI Taxonomy" id="94029"/>
    <lineage>
        <taxon>Eukaryota</taxon>
        <taxon>Metazoa</taxon>
        <taxon>Ecdysozoa</taxon>
        <taxon>Arthropoda</taxon>
        <taxon>Chelicerata</taxon>
        <taxon>Arachnida</taxon>
        <taxon>Araneae</taxon>
        <taxon>Araneomorphae</taxon>
        <taxon>Entelegynae</taxon>
        <taxon>Araneoidea</taxon>
        <taxon>Araneidae</taxon>
        <taxon>Argiope</taxon>
    </lineage>
</organism>
<sequence length="156" mass="18245">MYTISGRYIFDMYTGLIPKPQPKNTELDDVNEIEPYYCWNYINCFADAVEHKQIENCMDSLDNEDLQLALEKIPEARNVTTAYPNIYSAIEKLYCIQDDEFRSKIYYDISQQSILISTVGCEKRYSKKVCDHFFEALDCALSLFAKLSEEKKCVKH</sequence>